<gene>
    <name evidence="11" type="ORF">SAMN06295960_3334</name>
</gene>
<keyword evidence="9" id="KW-0175">Coiled coil</keyword>
<dbReference type="PANTHER" id="PTHR43400:SF7">
    <property type="entry name" value="FAD-DEPENDENT OXIDOREDUCTASE 2 FAD BINDING DOMAIN-CONTAINING PROTEIN"/>
    <property type="match status" value="1"/>
</dbReference>
<evidence type="ECO:0000313" key="12">
    <source>
        <dbReference type="Proteomes" id="UP000193834"/>
    </source>
</evidence>
<dbReference type="RefSeq" id="WP_085495925.1">
    <property type="nucleotide sequence ID" value="NZ_FXAZ01000004.1"/>
</dbReference>
<dbReference type="PANTHER" id="PTHR43400">
    <property type="entry name" value="FUMARATE REDUCTASE"/>
    <property type="match status" value="1"/>
</dbReference>
<dbReference type="GO" id="GO:0010181">
    <property type="term" value="F:FMN binding"/>
    <property type="evidence" value="ECO:0007669"/>
    <property type="project" value="InterPro"/>
</dbReference>
<keyword evidence="5 8" id="KW-0274">FAD</keyword>
<dbReference type="InterPro" id="IPR003953">
    <property type="entry name" value="FAD-dep_OxRdtase_2_FAD-bd"/>
</dbReference>
<feature type="chain" id="PRO_5039760218" description="Urocanate reductase" evidence="8">
    <location>
        <begin position="24"/>
        <end position="597"/>
    </location>
</feature>
<dbReference type="GO" id="GO:0016020">
    <property type="term" value="C:membrane"/>
    <property type="evidence" value="ECO:0007669"/>
    <property type="project" value="InterPro"/>
</dbReference>
<dbReference type="AlphaFoldDB" id="A0A1X7LDS8"/>
<keyword evidence="12" id="KW-1185">Reference proteome</keyword>
<evidence type="ECO:0000259" key="10">
    <source>
        <dbReference type="SMART" id="SM00900"/>
    </source>
</evidence>
<dbReference type="STRING" id="1852522.SAMN06295960_3334"/>
<proteinExistence type="inferred from homology"/>
<accession>A0A1X7LDS8</accession>
<dbReference type="InterPro" id="IPR050315">
    <property type="entry name" value="FAD-oxidoreductase_2"/>
</dbReference>
<evidence type="ECO:0000313" key="11">
    <source>
        <dbReference type="EMBL" id="SMG52026.1"/>
    </source>
</evidence>
<dbReference type="EMBL" id="FXAZ01000004">
    <property type="protein sequence ID" value="SMG52026.1"/>
    <property type="molecule type" value="Genomic_DNA"/>
</dbReference>
<reference evidence="11 12" key="1">
    <citation type="submission" date="2017-04" db="EMBL/GenBank/DDBJ databases">
        <authorList>
            <person name="Afonso C.L."/>
            <person name="Miller P.J."/>
            <person name="Scott M.A."/>
            <person name="Spackman E."/>
            <person name="Goraichik I."/>
            <person name="Dimitrov K.M."/>
            <person name="Suarez D.L."/>
            <person name="Swayne D.E."/>
        </authorList>
    </citation>
    <scope>NUCLEOTIDE SEQUENCE [LARGE SCALE GENOMIC DNA]</scope>
    <source>
        <strain evidence="11 12">11</strain>
    </source>
</reference>
<dbReference type="InterPro" id="IPR036188">
    <property type="entry name" value="FAD/NAD-bd_sf"/>
</dbReference>
<comment type="catalytic activity">
    <reaction evidence="7 8">
        <text>dihydrourocanate + A = urocanate + AH2</text>
        <dbReference type="Rhea" id="RHEA:36059"/>
        <dbReference type="ChEBI" id="CHEBI:13193"/>
        <dbReference type="ChEBI" id="CHEBI:17499"/>
        <dbReference type="ChEBI" id="CHEBI:27247"/>
        <dbReference type="ChEBI" id="CHEBI:72991"/>
        <dbReference type="EC" id="1.3.99.33"/>
    </reaction>
</comment>
<feature type="coiled-coil region" evidence="9">
    <location>
        <begin position="448"/>
        <end position="494"/>
    </location>
</feature>
<dbReference type="PROSITE" id="PS51257">
    <property type="entry name" value="PROKAR_LIPOPROTEIN"/>
    <property type="match status" value="1"/>
</dbReference>
<dbReference type="Proteomes" id="UP000193834">
    <property type="component" value="Unassembled WGS sequence"/>
</dbReference>
<comment type="cofactor">
    <cofactor evidence="8">
        <name>FAD</name>
        <dbReference type="ChEBI" id="CHEBI:57692"/>
    </cofactor>
    <text evidence="8">Binds 1 FAD per subunit.</text>
</comment>
<dbReference type="SUPFAM" id="SSF51905">
    <property type="entry name" value="FAD/NAD(P)-binding domain"/>
    <property type="match status" value="1"/>
</dbReference>
<organism evidence="11 12">
    <name type="scientific">Paenibacillus aquistagni</name>
    <dbReference type="NCBI Taxonomy" id="1852522"/>
    <lineage>
        <taxon>Bacteria</taxon>
        <taxon>Bacillati</taxon>
        <taxon>Bacillota</taxon>
        <taxon>Bacilli</taxon>
        <taxon>Bacillales</taxon>
        <taxon>Paenibacillaceae</taxon>
        <taxon>Paenibacillus</taxon>
    </lineage>
</organism>
<dbReference type="GO" id="GO:0033765">
    <property type="term" value="F:steroid dehydrogenase activity, acting on the CH-CH group of donors"/>
    <property type="evidence" value="ECO:0007669"/>
    <property type="project" value="UniProtKB-ARBA"/>
</dbReference>
<dbReference type="Gene3D" id="3.90.1010.20">
    <property type="match status" value="1"/>
</dbReference>
<keyword evidence="8" id="KW-0732">Signal</keyword>
<comment type="cofactor">
    <cofactor evidence="8">
        <name>FMN</name>
        <dbReference type="ChEBI" id="CHEBI:58210"/>
    </cofactor>
    <text evidence="8">Binds 1 or 2 FMN covalently per subunit.</text>
</comment>
<dbReference type="InterPro" id="IPR010960">
    <property type="entry name" value="Flavocytochrome_c"/>
</dbReference>
<evidence type="ECO:0000256" key="4">
    <source>
        <dbReference type="ARBA" id="ARBA00022630"/>
    </source>
</evidence>
<dbReference type="Gene3D" id="3.50.50.60">
    <property type="entry name" value="FAD/NAD(P)-binding domain"/>
    <property type="match status" value="1"/>
</dbReference>
<dbReference type="NCBIfam" id="TIGR01813">
    <property type="entry name" value="flavo_cyto_c"/>
    <property type="match status" value="1"/>
</dbReference>
<keyword evidence="6 8" id="KW-0560">Oxidoreductase</keyword>
<protein>
    <recommendedName>
        <fullName evidence="3 8">Urocanate reductase</fullName>
        <ecNumber evidence="2 8">1.3.99.33</ecNumber>
    </recommendedName>
</protein>
<comment type="similarity">
    <text evidence="1 8">Belongs to the FAD-dependent oxidoreductase 2 family. FRD/SDH subfamily.</text>
</comment>
<evidence type="ECO:0000256" key="7">
    <source>
        <dbReference type="ARBA" id="ARBA00049922"/>
    </source>
</evidence>
<evidence type="ECO:0000256" key="6">
    <source>
        <dbReference type="ARBA" id="ARBA00023002"/>
    </source>
</evidence>
<evidence type="ECO:0000256" key="2">
    <source>
        <dbReference type="ARBA" id="ARBA00013137"/>
    </source>
</evidence>
<dbReference type="PRINTS" id="PR00411">
    <property type="entry name" value="PNDRDTASEI"/>
</dbReference>
<dbReference type="Pfam" id="PF00890">
    <property type="entry name" value="FAD_binding_2"/>
    <property type="match status" value="1"/>
</dbReference>
<evidence type="ECO:0000256" key="8">
    <source>
        <dbReference type="RuleBase" id="RU366062"/>
    </source>
</evidence>
<dbReference type="Pfam" id="PF04205">
    <property type="entry name" value="FMN_bind"/>
    <property type="match status" value="1"/>
</dbReference>
<keyword evidence="4 8" id="KW-0285">Flavoprotein</keyword>
<dbReference type="EC" id="1.3.99.33" evidence="2 8"/>
<evidence type="ECO:0000256" key="1">
    <source>
        <dbReference type="ARBA" id="ARBA00008040"/>
    </source>
</evidence>
<dbReference type="SMART" id="SM00900">
    <property type="entry name" value="FMN_bind"/>
    <property type="match status" value="1"/>
</dbReference>
<name>A0A1X7LDS8_9BACL</name>
<dbReference type="InterPro" id="IPR027477">
    <property type="entry name" value="Succ_DH/fumarate_Rdtase_cat_sf"/>
</dbReference>
<dbReference type="PRINTS" id="PR00368">
    <property type="entry name" value="FADPNR"/>
</dbReference>
<dbReference type="Gene3D" id="3.90.700.10">
    <property type="entry name" value="Succinate dehydrogenase/fumarate reductase flavoprotein, catalytic domain"/>
    <property type="match status" value="1"/>
</dbReference>
<evidence type="ECO:0000256" key="3">
    <source>
        <dbReference type="ARBA" id="ARBA00015872"/>
    </source>
</evidence>
<dbReference type="InterPro" id="IPR007329">
    <property type="entry name" value="FMN-bd"/>
</dbReference>
<sequence>MMGTHMRKLLSILLVASLMFSLAACGGKDTAKTDDNGTVVVQGVGEGKHGDIKVEVSFADNKIKDIKVLEQKENEVLAEPVYTQLKQDVMNANSAEVDAISGSTVTSKGYLDAISDAIAKSGLTLAAAGASSNTDKNKEEAEQTYDVVVIGAGGAGFSAAIEAKKAGASVVLLEKMPTVGGNTLISGGEMNAPDNWVERALGITDDTADLFYEDTMKGGDNLGSPEMVRILADNALASAEWLRDEIKVEFLPDHLFQFGGHSRKRALIPVGHTGAELITKLKAKTDADQITIKTNMKADTLLTNDQGKVTGVTATSGSGDKITFHANKGVVIASGGFGSNVEMRKKYNPDMDEKYMSTDTPGSTGDGIVMAESLGAKLTNMENIQTYPICNPETGVISLVADSRFDGAILINQEGKRFVEELERRDVISKAILAQTGGYTYQLWNQGIADIGKTIEAHQDEYDQLVKQGLLYKADTLEEAAEFFKIDVNALKDTVKKVNEYAKTGKDLDFKHRAGLKSLEQGPYYIQKAVPSVHHTMGGLVIDEKTHVLNEKGEIIPGLYAAGEVTGVIHGANRLGGNAIADIFTFGRIAGQQVVAE</sequence>
<evidence type="ECO:0000256" key="5">
    <source>
        <dbReference type="ARBA" id="ARBA00022827"/>
    </source>
</evidence>
<feature type="domain" description="FMN-binding" evidence="10">
    <location>
        <begin position="47"/>
        <end position="121"/>
    </location>
</feature>
<feature type="signal peptide" evidence="8">
    <location>
        <begin position="1"/>
        <end position="23"/>
    </location>
</feature>
<dbReference type="OrthoDB" id="9806724at2"/>
<evidence type="ECO:0000256" key="9">
    <source>
        <dbReference type="SAM" id="Coils"/>
    </source>
</evidence>
<dbReference type="SUPFAM" id="SSF56425">
    <property type="entry name" value="Succinate dehydrogenase/fumarate reductase flavoprotein, catalytic domain"/>
    <property type="match status" value="1"/>
</dbReference>